<dbReference type="SMR" id="A2E9C4"/>
<dbReference type="PROSITE" id="PS50088">
    <property type="entry name" value="ANK_REPEAT"/>
    <property type="match status" value="3"/>
</dbReference>
<feature type="compositionally biased region" description="Acidic residues" evidence="4">
    <location>
        <begin position="248"/>
        <end position="265"/>
    </location>
</feature>
<dbReference type="VEuPathDB" id="TrichDB:TVAGG3_0000590"/>
<sequence>MTIFEDNLEQFQEKLQQNDLRYRYGSWSSTPHIDLAAACGSINIFNFLLLNNSQITNKTAKRAIEGGNIDIIKILQNKNISFDHCLRKSIKAHRNTISDWLLSNFSCEKIDLIYCLVKGNTQAANFLIQNQIIILENPKYAIDLTSLGVIRGNLDLVNYFYSLQHETVSSDIEVIVDQKEVEEMESELKKREEERKLLEEEVKRQQEINRLKQIHAQNEQRLKLLQNMKQGKQILNPNEPIYVGSSTSEEEKEEEQEKEEEEEDLSEMYFRWKHDRYYRYYHEEEEEEEEEEEREEDKHIVHPPITYSVVNNFFEITKFLVEKGEDVNYKPKFHSECDFTDYIKGSNSLLSIAIKKKNTEIAKLLIENGADVNYECEKDGITWPMLAYSIKKHLFEISKLLIEKGALPYRSVKRQHRFYSVDRLWTPLILAVKEDSLELVKIIVERGAYIDFYVEEHFGVNTAMTMAVQCRRFEMLDYLISRGGNVNEFHTITPLFVAVKNNDAEMIKFLAARKVDLNKELYIERRHLTPLAYAAYLGKTDAARALIEVGADTKLRNPLGQAQRQKHMDIVGLLSKGV</sequence>
<organism evidence="6 7">
    <name type="scientific">Trichomonas vaginalis (strain ATCC PRA-98 / G3)</name>
    <dbReference type="NCBI Taxonomy" id="412133"/>
    <lineage>
        <taxon>Eukaryota</taxon>
        <taxon>Metamonada</taxon>
        <taxon>Parabasalia</taxon>
        <taxon>Trichomonadida</taxon>
        <taxon>Trichomonadidae</taxon>
        <taxon>Trichomonas</taxon>
    </lineage>
</organism>
<dbReference type="Pfam" id="PF11929">
    <property type="entry name" value="DUF3447"/>
    <property type="match status" value="1"/>
</dbReference>
<keyword evidence="2 3" id="KW-0040">ANK repeat</keyword>
<evidence type="ECO:0000313" key="6">
    <source>
        <dbReference type="EMBL" id="EAY10688.1"/>
    </source>
</evidence>
<feature type="repeat" description="ANK" evidence="3">
    <location>
        <begin position="526"/>
        <end position="558"/>
    </location>
</feature>
<dbReference type="InParanoid" id="A2E9C4"/>
<reference evidence="6" key="2">
    <citation type="journal article" date="2007" name="Science">
        <title>Draft genome sequence of the sexually transmitted pathogen Trichomonas vaginalis.</title>
        <authorList>
            <person name="Carlton J.M."/>
            <person name="Hirt R.P."/>
            <person name="Silva J.C."/>
            <person name="Delcher A.L."/>
            <person name="Schatz M."/>
            <person name="Zhao Q."/>
            <person name="Wortman J.R."/>
            <person name="Bidwell S.L."/>
            <person name="Alsmark U.C.M."/>
            <person name="Besteiro S."/>
            <person name="Sicheritz-Ponten T."/>
            <person name="Noel C.J."/>
            <person name="Dacks J.B."/>
            <person name="Foster P.G."/>
            <person name="Simillion C."/>
            <person name="Van de Peer Y."/>
            <person name="Miranda-Saavedra D."/>
            <person name="Barton G.J."/>
            <person name="Westrop G.D."/>
            <person name="Mueller S."/>
            <person name="Dessi D."/>
            <person name="Fiori P.L."/>
            <person name="Ren Q."/>
            <person name="Paulsen I."/>
            <person name="Zhang H."/>
            <person name="Bastida-Corcuera F.D."/>
            <person name="Simoes-Barbosa A."/>
            <person name="Brown M.T."/>
            <person name="Hayes R.D."/>
            <person name="Mukherjee M."/>
            <person name="Okumura C.Y."/>
            <person name="Schneider R."/>
            <person name="Smith A.J."/>
            <person name="Vanacova S."/>
            <person name="Villalvazo M."/>
            <person name="Haas B.J."/>
            <person name="Pertea M."/>
            <person name="Feldblyum T.V."/>
            <person name="Utterback T.R."/>
            <person name="Shu C.L."/>
            <person name="Osoegawa K."/>
            <person name="de Jong P.J."/>
            <person name="Hrdy I."/>
            <person name="Horvathova L."/>
            <person name="Zubacova Z."/>
            <person name="Dolezal P."/>
            <person name="Malik S.B."/>
            <person name="Logsdon J.M. Jr."/>
            <person name="Henze K."/>
            <person name="Gupta A."/>
            <person name="Wang C.C."/>
            <person name="Dunne R.L."/>
            <person name="Upcroft J.A."/>
            <person name="Upcroft P."/>
            <person name="White O."/>
            <person name="Salzberg S.L."/>
            <person name="Tang P."/>
            <person name="Chiu C.-H."/>
            <person name="Lee Y.-S."/>
            <person name="Embley T.M."/>
            <person name="Coombs G.H."/>
            <person name="Mottram J.C."/>
            <person name="Tachezy J."/>
            <person name="Fraser-Liggett C.M."/>
            <person name="Johnson P.J."/>
        </authorList>
    </citation>
    <scope>NUCLEOTIDE SEQUENCE [LARGE SCALE GENOMIC DNA]</scope>
    <source>
        <strain evidence="6">G3</strain>
    </source>
</reference>
<evidence type="ECO:0000256" key="1">
    <source>
        <dbReference type="ARBA" id="ARBA00022737"/>
    </source>
</evidence>
<dbReference type="SUPFAM" id="SSF48403">
    <property type="entry name" value="Ankyrin repeat"/>
    <property type="match status" value="2"/>
</dbReference>
<keyword evidence="1" id="KW-0677">Repeat</keyword>
<dbReference type="PROSITE" id="PS50297">
    <property type="entry name" value="ANK_REP_REGION"/>
    <property type="match status" value="2"/>
</dbReference>
<feature type="repeat" description="ANK" evidence="3">
    <location>
        <begin position="345"/>
        <end position="377"/>
    </location>
</feature>
<dbReference type="AlphaFoldDB" id="A2E9C4"/>
<evidence type="ECO:0000256" key="3">
    <source>
        <dbReference type="PROSITE-ProRule" id="PRU00023"/>
    </source>
</evidence>
<dbReference type="InterPro" id="IPR036770">
    <property type="entry name" value="Ankyrin_rpt-contain_sf"/>
</dbReference>
<feature type="region of interest" description="Disordered" evidence="4">
    <location>
        <begin position="235"/>
        <end position="265"/>
    </location>
</feature>
<reference evidence="6" key="1">
    <citation type="submission" date="2006-10" db="EMBL/GenBank/DDBJ databases">
        <authorList>
            <person name="Amadeo P."/>
            <person name="Zhao Q."/>
            <person name="Wortman J."/>
            <person name="Fraser-Liggett C."/>
            <person name="Carlton J."/>
        </authorList>
    </citation>
    <scope>NUCLEOTIDE SEQUENCE</scope>
    <source>
        <strain evidence="6">G3</strain>
    </source>
</reference>
<evidence type="ECO:0000259" key="5">
    <source>
        <dbReference type="Pfam" id="PF11929"/>
    </source>
</evidence>
<protein>
    <recommendedName>
        <fullName evidence="5">DUF3447 domain-containing protein</fullName>
    </recommendedName>
</protein>
<dbReference type="InterPro" id="IPR051165">
    <property type="entry name" value="Multifunctional_ANK_Repeat"/>
</dbReference>
<dbReference type="Pfam" id="PF12796">
    <property type="entry name" value="Ank_2"/>
    <property type="match status" value="2"/>
</dbReference>
<dbReference type="EMBL" id="DS113333">
    <property type="protein sequence ID" value="EAY10688.1"/>
    <property type="molecule type" value="Genomic_DNA"/>
</dbReference>
<name>A2E9C4_TRIV3</name>
<accession>A2E9C4</accession>
<dbReference type="Gene3D" id="1.25.40.20">
    <property type="entry name" value="Ankyrin repeat-containing domain"/>
    <property type="match status" value="2"/>
</dbReference>
<evidence type="ECO:0000313" key="7">
    <source>
        <dbReference type="Proteomes" id="UP000001542"/>
    </source>
</evidence>
<dbReference type="KEGG" id="tva:4768622"/>
<evidence type="ECO:0000256" key="2">
    <source>
        <dbReference type="ARBA" id="ARBA00023043"/>
    </source>
</evidence>
<dbReference type="InterPro" id="IPR002110">
    <property type="entry name" value="Ankyrin_rpt"/>
</dbReference>
<dbReference type="Proteomes" id="UP000001542">
    <property type="component" value="Unassembled WGS sequence"/>
</dbReference>
<dbReference type="PANTHER" id="PTHR24123">
    <property type="entry name" value="ANKYRIN REPEAT-CONTAINING"/>
    <property type="match status" value="1"/>
</dbReference>
<proteinExistence type="predicted"/>
<dbReference type="InterPro" id="IPR020683">
    <property type="entry name" value="DUF3447"/>
</dbReference>
<dbReference type="VEuPathDB" id="TrichDB:TVAG_364110"/>
<keyword evidence="7" id="KW-1185">Reference proteome</keyword>
<dbReference type="SMART" id="SM00248">
    <property type="entry name" value="ANK"/>
    <property type="match status" value="7"/>
</dbReference>
<dbReference type="RefSeq" id="XP_001322911.1">
    <property type="nucleotide sequence ID" value="XM_001322876.1"/>
</dbReference>
<evidence type="ECO:0000256" key="4">
    <source>
        <dbReference type="SAM" id="MobiDB-lite"/>
    </source>
</evidence>
<feature type="domain" description="DUF3447" evidence="5">
    <location>
        <begin position="52"/>
        <end position="124"/>
    </location>
</feature>
<gene>
    <name evidence="6" type="ORF">TVAG_364110</name>
</gene>
<dbReference type="PANTHER" id="PTHR24123:SF33">
    <property type="entry name" value="PROTEIN HOS4"/>
    <property type="match status" value="1"/>
</dbReference>
<dbReference type="eggNOG" id="KOG0504">
    <property type="taxonomic scope" value="Eukaryota"/>
</dbReference>
<feature type="repeat" description="ANK" evidence="3">
    <location>
        <begin position="423"/>
        <end position="455"/>
    </location>
</feature>